<organism evidence="2 3">
    <name type="scientific">Bombilactobacillus apium</name>
    <dbReference type="NCBI Taxonomy" id="2675299"/>
    <lineage>
        <taxon>Bacteria</taxon>
        <taxon>Bacillati</taxon>
        <taxon>Bacillota</taxon>
        <taxon>Bacilli</taxon>
        <taxon>Lactobacillales</taxon>
        <taxon>Lactobacillaceae</taxon>
        <taxon>Bombilactobacillus</taxon>
    </lineage>
</organism>
<keyword evidence="3" id="KW-1185">Reference proteome</keyword>
<gene>
    <name evidence="2" type="ORF">HU830_03440</name>
</gene>
<dbReference type="Pfam" id="PF12697">
    <property type="entry name" value="Abhydrolase_6"/>
    <property type="match status" value="1"/>
</dbReference>
<dbReference type="RefSeq" id="WP_176942384.1">
    <property type="nucleotide sequence ID" value="NZ_JABZEC010000002.1"/>
</dbReference>
<keyword evidence="2" id="KW-0378">Hydrolase</keyword>
<reference evidence="2 3" key="1">
    <citation type="submission" date="2020-06" db="EMBL/GenBank/DDBJ databases">
        <authorList>
            <person name="Kang J."/>
        </authorList>
    </citation>
    <scope>NUCLEOTIDE SEQUENCE [LARGE SCALE GENOMIC DNA]</scope>
    <source>
        <strain evidence="2 3">DCY120</strain>
    </source>
</reference>
<evidence type="ECO:0000313" key="2">
    <source>
        <dbReference type="EMBL" id="NVY96231.1"/>
    </source>
</evidence>
<sequence>MELITSDHVRLNYTDQGQGPIWILLSGIGCFAAVWRPTQDFLVKAGYRVITLDARNQGLSEHTWRGRRISRHAADVHELVEHLALKEFGALGNSLGAATWWAYCSLFGSKKIRALIDLDQSPKMLQTPDWSWGFKDLTSENFFTSLSLPLGRATIQKMPDDVYAEIQVLQEENPYDPELNYPLLADHALQDWRDVILTLTCPQLFIAGQESPFFNPDFATHAAEMAPRGQAQVIAQSGHLPMLEQPVAFQKVMTDFLRTDF</sequence>
<dbReference type="PANTHER" id="PTHR43798:SF33">
    <property type="entry name" value="HYDROLASE, PUTATIVE (AFU_ORTHOLOGUE AFUA_2G14860)-RELATED"/>
    <property type="match status" value="1"/>
</dbReference>
<dbReference type="AlphaFoldDB" id="A0A850R2J0"/>
<proteinExistence type="predicted"/>
<dbReference type="GO" id="GO:0016787">
    <property type="term" value="F:hydrolase activity"/>
    <property type="evidence" value="ECO:0007669"/>
    <property type="project" value="UniProtKB-KW"/>
</dbReference>
<dbReference type="Gene3D" id="3.40.50.1820">
    <property type="entry name" value="alpha/beta hydrolase"/>
    <property type="match status" value="1"/>
</dbReference>
<dbReference type="GO" id="GO:0016020">
    <property type="term" value="C:membrane"/>
    <property type="evidence" value="ECO:0007669"/>
    <property type="project" value="TreeGrafter"/>
</dbReference>
<dbReference type="PANTHER" id="PTHR43798">
    <property type="entry name" value="MONOACYLGLYCEROL LIPASE"/>
    <property type="match status" value="1"/>
</dbReference>
<protein>
    <submittedName>
        <fullName evidence="2">Alpha/beta hydrolase</fullName>
    </submittedName>
</protein>
<dbReference type="InterPro" id="IPR029058">
    <property type="entry name" value="AB_hydrolase_fold"/>
</dbReference>
<evidence type="ECO:0000313" key="3">
    <source>
        <dbReference type="Proteomes" id="UP000563523"/>
    </source>
</evidence>
<accession>A0A850R2J0</accession>
<dbReference type="InterPro" id="IPR050266">
    <property type="entry name" value="AB_hydrolase_sf"/>
</dbReference>
<comment type="caution">
    <text evidence="2">The sequence shown here is derived from an EMBL/GenBank/DDBJ whole genome shotgun (WGS) entry which is preliminary data.</text>
</comment>
<dbReference type="SUPFAM" id="SSF53474">
    <property type="entry name" value="alpha/beta-Hydrolases"/>
    <property type="match status" value="1"/>
</dbReference>
<evidence type="ECO:0000259" key="1">
    <source>
        <dbReference type="Pfam" id="PF12697"/>
    </source>
</evidence>
<dbReference type="Proteomes" id="UP000563523">
    <property type="component" value="Unassembled WGS sequence"/>
</dbReference>
<name>A0A850R2J0_9LACO</name>
<dbReference type="InterPro" id="IPR000073">
    <property type="entry name" value="AB_hydrolase_1"/>
</dbReference>
<feature type="domain" description="AB hydrolase-1" evidence="1">
    <location>
        <begin position="23"/>
        <end position="249"/>
    </location>
</feature>
<dbReference type="EMBL" id="JABZEC010000002">
    <property type="protein sequence ID" value="NVY96231.1"/>
    <property type="molecule type" value="Genomic_DNA"/>
</dbReference>